<evidence type="ECO:0000313" key="2">
    <source>
        <dbReference type="EMBL" id="CAF1518058.1"/>
    </source>
</evidence>
<accession>A0A815UA87</accession>
<feature type="transmembrane region" description="Helical" evidence="1">
    <location>
        <begin position="897"/>
        <end position="915"/>
    </location>
</feature>
<protein>
    <submittedName>
        <fullName evidence="2">Uncharacterized protein</fullName>
    </submittedName>
</protein>
<feature type="transmembrane region" description="Helical" evidence="1">
    <location>
        <begin position="816"/>
        <end position="838"/>
    </location>
</feature>
<keyword evidence="1" id="KW-0812">Transmembrane</keyword>
<evidence type="ECO:0000256" key="1">
    <source>
        <dbReference type="SAM" id="Phobius"/>
    </source>
</evidence>
<dbReference type="Proteomes" id="UP000663852">
    <property type="component" value="Unassembled WGS sequence"/>
</dbReference>
<feature type="transmembrane region" description="Helical" evidence="1">
    <location>
        <begin position="1221"/>
        <end position="1251"/>
    </location>
</feature>
<keyword evidence="1" id="KW-1133">Transmembrane helix</keyword>
<feature type="transmembrane region" description="Helical" evidence="1">
    <location>
        <begin position="397"/>
        <end position="426"/>
    </location>
</feature>
<keyword evidence="1" id="KW-0472">Membrane</keyword>
<sequence length="1266" mass="147202">MEHYETIRRYFIDLNLFDSKTNDAHVKRNEILSTRIYIVLLLTIIVLFTLYMCLISQTNTITITKPTQKQFERLTNKYANKLQCLCKQISIPYRQFMNIQPVFDEICLSDFVSQKWIDYLFYENTSYYFQLDFRHSAASKFQILRALCEQARLTIDDNLEKFYVNQFLSNQLITQTVFDAQTSSFIDSFQMTTFSIFQTLLKFIRNLIISNALVSGVEMRSTLQFYNNSYPYIEMENIRYYQERVQGKFFDCYCEDFTICQLQEGIYTQMNMFDYAGSDWSGYKDINASTNMINATFLVRGMFSSCKHMESLMKSTSECLSDQSCLNQIGAYINHSSVSINSFPKLNSSNPARYLTIETLANNLFVGNWILNKSYSAYFASCQPSTCQYTDTQKYSFIYILTSVITLYGGVRGLLAYFIPIIITFLRKKKIQTPPSTVVPPLPQSRMTRVPSFFQHIAQLNIFNSYSPDEHEQKNEIISSKIYLIALAGCLLGFAIALSQENQSRIVYIYNPTRSQFEQLNNQSTLNLQCPCTKITIKYSKFLHFNPTYHQICNSTFVSNLWYNSYDIWNVSIPCISPSFSDLASFYFSFLSTLCQSAHDIIYSGLAQTDSMNYVTSEAILENQFNNEMEAFIKLFEQRLQTSFRGQLALMQGVIFTNQIISSKATNVYYNHTKLINNTIIVDSYLTTHENCTCGTNPKCHTDLPICSSNRMNYIKGMYVGCFMVDSVLISTTECFFNETCIELMKSSMKNSSELYQQMYTLNSSEVSEYQINDLIGTLVGNLFIEQWNEFYSYNAYYNECQPIYCSYTVSQTSNVIYILTRLIGLYGGLTFLLGYLVPNIVTVIRRRHHQRADVSIWNRFKISYQAAKTKLIELNWFESNTNNEENLRKEIITTRVYLIVFTLVLLTLVFYSSLIDKTINVKVSLSSLSQYQQVQMKYPNTFSCPCNEISVPYKNFLILSPIYHEVCSSDFIRQSWIDYLYNEQSITDQNYRAVAAAQFQVLSYLCIIADGTIRQSLVQFYSTKFITNDFIPFSLFQIQTDSIVDIFQKTLSQTFKRPFEMTQDLLQGNSLMSVFQTNWKFTVLKTSSWSPIYTNPMFHNQTCNCGTSSKCTQPVFINNTFVNGLYIGCYPVETMLQSSLECFYNQTCLQMILSYFGELPKNVTFRVLSASNQYGIDEKIQEMVDRLFVNQWIINQSYENYFLKCQSTYCTHSYIEYFNIFYTITTILGLFDGVTVLLRLIVPLMIYFIFRIFYKTKISNCPITQ</sequence>
<dbReference type="AlphaFoldDB" id="A0A815UA87"/>
<proteinExistence type="predicted"/>
<dbReference type="OrthoDB" id="10002632at2759"/>
<dbReference type="EMBL" id="CAJNOJ010000747">
    <property type="protein sequence ID" value="CAF1518058.1"/>
    <property type="molecule type" value="Genomic_DNA"/>
</dbReference>
<gene>
    <name evidence="2" type="ORF">EDS130_LOCUS43686</name>
</gene>
<comment type="caution">
    <text evidence="2">The sequence shown here is derived from an EMBL/GenBank/DDBJ whole genome shotgun (WGS) entry which is preliminary data.</text>
</comment>
<organism evidence="2 3">
    <name type="scientific">Adineta ricciae</name>
    <name type="common">Rotifer</name>
    <dbReference type="NCBI Taxonomy" id="249248"/>
    <lineage>
        <taxon>Eukaryota</taxon>
        <taxon>Metazoa</taxon>
        <taxon>Spiralia</taxon>
        <taxon>Gnathifera</taxon>
        <taxon>Rotifera</taxon>
        <taxon>Eurotatoria</taxon>
        <taxon>Bdelloidea</taxon>
        <taxon>Adinetida</taxon>
        <taxon>Adinetidae</taxon>
        <taxon>Adineta</taxon>
    </lineage>
</organism>
<feature type="transmembrane region" description="Helical" evidence="1">
    <location>
        <begin position="482"/>
        <end position="499"/>
    </location>
</feature>
<feature type="transmembrane region" description="Helical" evidence="1">
    <location>
        <begin position="36"/>
        <end position="57"/>
    </location>
</feature>
<name>A0A815UA87_ADIRI</name>
<evidence type="ECO:0000313" key="3">
    <source>
        <dbReference type="Proteomes" id="UP000663852"/>
    </source>
</evidence>
<reference evidence="2" key="1">
    <citation type="submission" date="2021-02" db="EMBL/GenBank/DDBJ databases">
        <authorList>
            <person name="Nowell W R."/>
        </authorList>
    </citation>
    <scope>NUCLEOTIDE SEQUENCE</scope>
</reference>